<keyword evidence="5 13" id="KW-0436">Ligase</keyword>
<comment type="cofactor">
    <cofactor evidence="1">
        <name>Mn(2+)</name>
        <dbReference type="ChEBI" id="CHEBI:29035"/>
    </cofactor>
</comment>
<dbReference type="InterPro" id="IPR013815">
    <property type="entry name" value="ATP_grasp_subdomain_1"/>
</dbReference>
<evidence type="ECO:0000259" key="15">
    <source>
        <dbReference type="PROSITE" id="PS50975"/>
    </source>
</evidence>
<dbReference type="Gene3D" id="3.30.1490.20">
    <property type="entry name" value="ATP-grasp fold, A domain"/>
    <property type="match status" value="1"/>
</dbReference>
<dbReference type="PROSITE" id="PS50975">
    <property type="entry name" value="ATP_GRASP"/>
    <property type="match status" value="1"/>
</dbReference>
<evidence type="ECO:0000256" key="2">
    <source>
        <dbReference type="ARBA" id="ARBA00001946"/>
    </source>
</evidence>
<proteinExistence type="inferred from homology"/>
<dbReference type="InterPro" id="IPR000115">
    <property type="entry name" value="PRibGlycinamide_synth"/>
</dbReference>
<dbReference type="InterPro" id="IPR011054">
    <property type="entry name" value="Rudment_hybrid_motif"/>
</dbReference>
<dbReference type="EMBL" id="CP060724">
    <property type="protein sequence ID" value="QNN74882.1"/>
    <property type="molecule type" value="Genomic_DNA"/>
</dbReference>
<dbReference type="InterPro" id="IPR020562">
    <property type="entry name" value="PRibGlycinamide_synth_N"/>
</dbReference>
<evidence type="ECO:0000256" key="14">
    <source>
        <dbReference type="PROSITE-ProRule" id="PRU00409"/>
    </source>
</evidence>
<protein>
    <recommendedName>
        <fullName evidence="4 13">Phosphoribosylamine--glycine ligase</fullName>
        <ecNumber evidence="4 13">6.3.4.13</ecNumber>
    </recommendedName>
    <alternativeName>
        <fullName evidence="13">GARS</fullName>
    </alternativeName>
    <alternativeName>
        <fullName evidence="11 13">Glycinamide ribonucleotide synthetase</fullName>
    </alternativeName>
    <alternativeName>
        <fullName evidence="12 13">Phosphoribosylglycinamide synthetase</fullName>
    </alternativeName>
</protein>
<dbReference type="Proteomes" id="UP000515800">
    <property type="component" value="Chromosome"/>
</dbReference>
<dbReference type="RefSeq" id="WP_187528717.1">
    <property type="nucleotide sequence ID" value="NZ_CP060724.1"/>
</dbReference>
<dbReference type="SUPFAM" id="SSF51246">
    <property type="entry name" value="Rudiment single hybrid motif"/>
    <property type="match status" value="1"/>
</dbReference>
<evidence type="ECO:0000256" key="3">
    <source>
        <dbReference type="ARBA" id="ARBA00005174"/>
    </source>
</evidence>
<keyword evidence="17" id="KW-1185">Reference proteome</keyword>
<evidence type="ECO:0000256" key="11">
    <source>
        <dbReference type="ARBA" id="ARBA00042242"/>
    </source>
</evidence>
<dbReference type="GO" id="GO:0046872">
    <property type="term" value="F:metal ion binding"/>
    <property type="evidence" value="ECO:0007669"/>
    <property type="project" value="InterPro"/>
</dbReference>
<evidence type="ECO:0000313" key="17">
    <source>
        <dbReference type="Proteomes" id="UP000515800"/>
    </source>
</evidence>
<gene>
    <name evidence="13 16" type="primary">purD</name>
    <name evidence="16" type="ORF">H9L19_05650</name>
</gene>
<dbReference type="GO" id="GO:0004637">
    <property type="term" value="F:phosphoribosylamine-glycine ligase activity"/>
    <property type="evidence" value="ECO:0007669"/>
    <property type="project" value="UniProtKB-UniRule"/>
</dbReference>
<keyword evidence="8 14" id="KW-0067">ATP-binding</keyword>
<evidence type="ECO:0000256" key="7">
    <source>
        <dbReference type="ARBA" id="ARBA00022755"/>
    </source>
</evidence>
<dbReference type="InterPro" id="IPR020559">
    <property type="entry name" value="PRibGlycinamide_synth_CS"/>
</dbReference>
<dbReference type="Gene3D" id="3.90.600.10">
    <property type="entry name" value="Phosphoribosylglycinamide synthetase, C-terminal domain"/>
    <property type="match status" value="1"/>
</dbReference>
<dbReference type="GO" id="GO:0009113">
    <property type="term" value="P:purine nucleobase biosynthetic process"/>
    <property type="evidence" value="ECO:0007669"/>
    <property type="project" value="InterPro"/>
</dbReference>
<evidence type="ECO:0000256" key="8">
    <source>
        <dbReference type="ARBA" id="ARBA00022840"/>
    </source>
</evidence>
<evidence type="ECO:0000256" key="13">
    <source>
        <dbReference type="HAMAP-Rule" id="MF_00138"/>
    </source>
</evidence>
<dbReference type="Pfam" id="PF02844">
    <property type="entry name" value="GARS_N"/>
    <property type="match status" value="1"/>
</dbReference>
<evidence type="ECO:0000313" key="16">
    <source>
        <dbReference type="EMBL" id="QNN74882.1"/>
    </source>
</evidence>
<dbReference type="Gene3D" id="3.30.470.20">
    <property type="entry name" value="ATP-grasp fold, B domain"/>
    <property type="match status" value="1"/>
</dbReference>
<dbReference type="EC" id="6.3.4.13" evidence="4 13"/>
<dbReference type="UniPathway" id="UPA00074">
    <property type="reaction ID" value="UER00125"/>
</dbReference>
<dbReference type="Pfam" id="PF02843">
    <property type="entry name" value="GARS_C"/>
    <property type="match status" value="1"/>
</dbReference>
<dbReference type="AlphaFoldDB" id="A0A7G9T457"/>
<dbReference type="SUPFAM" id="SSF56059">
    <property type="entry name" value="Glutathione synthetase ATP-binding domain-like"/>
    <property type="match status" value="1"/>
</dbReference>
<comment type="pathway">
    <text evidence="3 13">Purine metabolism; IMP biosynthesis via de novo pathway; N(1)-(5-phospho-D-ribosyl)glycinamide from 5-phospho-alpha-D-ribose 1-diphosphate: step 2/2.</text>
</comment>
<feature type="domain" description="ATP-grasp" evidence="15">
    <location>
        <begin position="110"/>
        <end position="312"/>
    </location>
</feature>
<keyword evidence="6 14" id="KW-0547">Nucleotide-binding</keyword>
<dbReference type="SMART" id="SM01210">
    <property type="entry name" value="GARS_C"/>
    <property type="match status" value="1"/>
</dbReference>
<dbReference type="InterPro" id="IPR037123">
    <property type="entry name" value="PRibGlycinamide_synth_C_sf"/>
</dbReference>
<name>A0A7G9T457_9LACO</name>
<evidence type="ECO:0000256" key="6">
    <source>
        <dbReference type="ARBA" id="ARBA00022741"/>
    </source>
</evidence>
<comment type="cofactor">
    <cofactor evidence="2">
        <name>Mg(2+)</name>
        <dbReference type="ChEBI" id="CHEBI:18420"/>
    </cofactor>
</comment>
<sequence>MKKVLVVGSGAREHAIAKTFLRSPQVDQVFVAPGNDGMRMTPNIKLVPISVQMIRDLADFAELERIDLTFVGSEEPLTLGIVDYFEQHDLPIFGPRQAAAQLEGSKTFAKELMAKYHIPTAQSVTVKSLDEALLAVERFGLPIVIKQDGLALGKGVQIFQRNDQLMQQLTGIYAKAPHATLVVEEYLEGVEFSIFSFVGQNGIVHAPIAQDHKRLLDGDEGPNTGGMGAYSPVPWLADDVRMTAIEKLVMPTIEGMKADGIPFYGILYTGVMLTKQGPKVIEFNVRLGDPETQVVLPQLNSDFYIMIDELMLGIQPQVTWQHHQVYIGVVLAGEKYPASGSQGITVPVLENHQVKVDSAALTLKDDAYVSDGGRLLTFVAAGETVSQAQEIIYSQLQTLDLKHFQYRTDIGYQAVNHEVTKI</sequence>
<organism evidence="16 17">
    <name type="scientific">Weissella diestrammenae</name>
    <dbReference type="NCBI Taxonomy" id="1162633"/>
    <lineage>
        <taxon>Bacteria</taxon>
        <taxon>Bacillati</taxon>
        <taxon>Bacillota</taxon>
        <taxon>Bacilli</taxon>
        <taxon>Lactobacillales</taxon>
        <taxon>Lactobacillaceae</taxon>
        <taxon>Weissella</taxon>
    </lineage>
</organism>
<dbReference type="SMART" id="SM01209">
    <property type="entry name" value="GARS_A"/>
    <property type="match status" value="1"/>
</dbReference>
<comment type="similarity">
    <text evidence="10 13">Belongs to the GARS family.</text>
</comment>
<accession>A0A7G9T457</accession>
<dbReference type="PROSITE" id="PS00184">
    <property type="entry name" value="GARS"/>
    <property type="match status" value="1"/>
</dbReference>
<dbReference type="InterPro" id="IPR020560">
    <property type="entry name" value="PRibGlycinamide_synth_C-dom"/>
</dbReference>
<dbReference type="SUPFAM" id="SSF52440">
    <property type="entry name" value="PreATP-grasp domain"/>
    <property type="match status" value="1"/>
</dbReference>
<dbReference type="InterPro" id="IPR011761">
    <property type="entry name" value="ATP-grasp"/>
</dbReference>
<comment type="catalytic activity">
    <reaction evidence="13">
        <text>5-phospho-beta-D-ribosylamine + glycine + ATP = N(1)-(5-phospho-beta-D-ribosyl)glycinamide + ADP + phosphate + H(+)</text>
        <dbReference type="Rhea" id="RHEA:17453"/>
        <dbReference type="ChEBI" id="CHEBI:15378"/>
        <dbReference type="ChEBI" id="CHEBI:30616"/>
        <dbReference type="ChEBI" id="CHEBI:43474"/>
        <dbReference type="ChEBI" id="CHEBI:57305"/>
        <dbReference type="ChEBI" id="CHEBI:58681"/>
        <dbReference type="ChEBI" id="CHEBI:143788"/>
        <dbReference type="ChEBI" id="CHEBI:456216"/>
        <dbReference type="EC" id="6.3.4.13"/>
    </reaction>
</comment>
<dbReference type="Pfam" id="PF01071">
    <property type="entry name" value="GARS_A"/>
    <property type="match status" value="1"/>
</dbReference>
<dbReference type="Gene3D" id="3.40.50.20">
    <property type="match status" value="1"/>
</dbReference>
<keyword evidence="9" id="KW-0464">Manganese</keyword>
<evidence type="ECO:0000256" key="4">
    <source>
        <dbReference type="ARBA" id="ARBA00013255"/>
    </source>
</evidence>
<dbReference type="GO" id="GO:0005524">
    <property type="term" value="F:ATP binding"/>
    <property type="evidence" value="ECO:0007669"/>
    <property type="project" value="UniProtKB-UniRule"/>
</dbReference>
<dbReference type="KEGG" id="wdi:H9L19_05650"/>
<evidence type="ECO:0000256" key="10">
    <source>
        <dbReference type="ARBA" id="ARBA00038345"/>
    </source>
</evidence>
<evidence type="ECO:0000256" key="9">
    <source>
        <dbReference type="ARBA" id="ARBA00023211"/>
    </source>
</evidence>
<dbReference type="NCBIfam" id="TIGR00877">
    <property type="entry name" value="purD"/>
    <property type="match status" value="1"/>
</dbReference>
<dbReference type="InterPro" id="IPR020561">
    <property type="entry name" value="PRibGlycinamid_synth_ATP-grasp"/>
</dbReference>
<keyword evidence="7 13" id="KW-0658">Purine biosynthesis</keyword>
<reference evidence="16 17" key="1">
    <citation type="submission" date="2020-08" db="EMBL/GenBank/DDBJ databases">
        <title>Genome sequence of Weissella diestrammenae KACC 16890T.</title>
        <authorList>
            <person name="Hyun D.-W."/>
            <person name="Bae J.-W."/>
        </authorList>
    </citation>
    <scope>NUCLEOTIDE SEQUENCE [LARGE SCALE GENOMIC DNA]</scope>
    <source>
        <strain evidence="16 17">KACC 16890</strain>
    </source>
</reference>
<dbReference type="HAMAP" id="MF_00138">
    <property type="entry name" value="GARS"/>
    <property type="match status" value="1"/>
</dbReference>
<dbReference type="GO" id="GO:0006189">
    <property type="term" value="P:'de novo' IMP biosynthetic process"/>
    <property type="evidence" value="ECO:0007669"/>
    <property type="project" value="UniProtKB-UniRule"/>
</dbReference>
<evidence type="ECO:0000256" key="5">
    <source>
        <dbReference type="ARBA" id="ARBA00022598"/>
    </source>
</evidence>
<dbReference type="PANTHER" id="PTHR43472:SF1">
    <property type="entry name" value="PHOSPHORIBOSYLAMINE--GLYCINE LIGASE, CHLOROPLASTIC"/>
    <property type="match status" value="1"/>
</dbReference>
<evidence type="ECO:0000256" key="12">
    <source>
        <dbReference type="ARBA" id="ARBA00042864"/>
    </source>
</evidence>
<evidence type="ECO:0000256" key="1">
    <source>
        <dbReference type="ARBA" id="ARBA00001936"/>
    </source>
</evidence>
<dbReference type="PANTHER" id="PTHR43472">
    <property type="entry name" value="PHOSPHORIBOSYLAMINE--GLYCINE LIGASE"/>
    <property type="match status" value="1"/>
</dbReference>
<dbReference type="InterPro" id="IPR016185">
    <property type="entry name" value="PreATP-grasp_dom_sf"/>
</dbReference>